<dbReference type="Pfam" id="PF08861">
    <property type="entry name" value="DUF1828"/>
    <property type="match status" value="1"/>
</dbReference>
<dbReference type="Pfam" id="PF08862">
    <property type="entry name" value="DUF1829"/>
    <property type="match status" value="1"/>
</dbReference>
<gene>
    <name evidence="3" type="ORF">J2Z83_000440</name>
</gene>
<feature type="domain" description="DUF1828" evidence="1">
    <location>
        <begin position="30"/>
        <end position="123"/>
    </location>
</feature>
<accession>A0ABS4IBW9</accession>
<dbReference type="InterPro" id="IPR014960">
    <property type="entry name" value="DUF1828"/>
</dbReference>
<evidence type="ECO:0000313" key="3">
    <source>
        <dbReference type="EMBL" id="MBP1968348.1"/>
    </source>
</evidence>
<organism evidence="3 4">
    <name type="scientific">Virgibacillus natechei</name>
    <dbReference type="NCBI Taxonomy" id="1216297"/>
    <lineage>
        <taxon>Bacteria</taxon>
        <taxon>Bacillati</taxon>
        <taxon>Bacillota</taxon>
        <taxon>Bacilli</taxon>
        <taxon>Bacillales</taxon>
        <taxon>Bacillaceae</taxon>
        <taxon>Virgibacillus</taxon>
    </lineage>
</organism>
<dbReference type="Proteomes" id="UP001519345">
    <property type="component" value="Unassembled WGS sequence"/>
</dbReference>
<comment type="caution">
    <text evidence="3">The sequence shown here is derived from an EMBL/GenBank/DDBJ whole genome shotgun (WGS) entry which is preliminary data.</text>
</comment>
<name>A0ABS4IBW9_9BACI</name>
<evidence type="ECO:0008006" key="5">
    <source>
        <dbReference type="Google" id="ProtNLM"/>
    </source>
</evidence>
<dbReference type="InterPro" id="IPR014961">
    <property type="entry name" value="DUF1829"/>
</dbReference>
<sequence>MIDNLKKVYDEWNNKRLVLESFNDFIEITTPFVDMHHDFIQLYFIKEGSNHFRITDDGYILNELDMLGIEIKRSQKRNDFFKTSLNVFGVNHNEKTGELFVAFSNVNEYPEKQHRLIQCMLRISDMLLTSRNSVISIFTEEIAEFFEEHDVPFIEGSNFTGTSGKPQNFDFALPRSKNKSEKLIKAINTPGSENYRDPLFSWIDVRDMRKKSDFIVLANDINKPVTEGFIEPFRNYSIEVLEWSKRNEWIEELKTV</sequence>
<keyword evidence="4" id="KW-1185">Reference proteome</keyword>
<dbReference type="RefSeq" id="WP_209461591.1">
    <property type="nucleotide sequence ID" value="NZ_CP110224.1"/>
</dbReference>
<feature type="domain" description="DUF1829" evidence="2">
    <location>
        <begin position="161"/>
        <end position="246"/>
    </location>
</feature>
<evidence type="ECO:0000259" key="2">
    <source>
        <dbReference type="Pfam" id="PF08862"/>
    </source>
</evidence>
<evidence type="ECO:0000313" key="4">
    <source>
        <dbReference type="Proteomes" id="UP001519345"/>
    </source>
</evidence>
<reference evidence="3 4" key="1">
    <citation type="submission" date="2021-03" db="EMBL/GenBank/DDBJ databases">
        <title>Genomic Encyclopedia of Type Strains, Phase IV (KMG-IV): sequencing the most valuable type-strain genomes for metagenomic binning, comparative biology and taxonomic classification.</title>
        <authorList>
            <person name="Goeker M."/>
        </authorList>
    </citation>
    <scope>NUCLEOTIDE SEQUENCE [LARGE SCALE GENOMIC DNA]</scope>
    <source>
        <strain evidence="3 4">DSM 25609</strain>
    </source>
</reference>
<proteinExistence type="predicted"/>
<protein>
    <recommendedName>
        <fullName evidence="5">DUF1829 domain-containing protein</fullName>
    </recommendedName>
</protein>
<dbReference type="EMBL" id="JAGGKX010000002">
    <property type="protein sequence ID" value="MBP1968348.1"/>
    <property type="molecule type" value="Genomic_DNA"/>
</dbReference>
<evidence type="ECO:0000259" key="1">
    <source>
        <dbReference type="Pfam" id="PF08861"/>
    </source>
</evidence>